<comment type="caution">
    <text evidence="4">The sequence shown here is derived from an EMBL/GenBank/DDBJ whole genome shotgun (WGS) entry which is preliminary data.</text>
</comment>
<evidence type="ECO:0000256" key="3">
    <source>
        <dbReference type="SAM" id="SignalP"/>
    </source>
</evidence>
<keyword evidence="2" id="KW-0812">Transmembrane</keyword>
<evidence type="ECO:0008006" key="6">
    <source>
        <dbReference type="Google" id="ProtNLM"/>
    </source>
</evidence>
<sequence length="337" mass="37021">MLLRLIVLLFIFISLCGFTLAGFTNITFQDDAESDNGTAAITYAPPSMWKQTQGLNETWHESVVGPNSSVGAPTATFPFTGSAVYVYCILEPQTESHMTFFLDGGQVESTTAPSVSSHERQIVFSKTGLSEGPHVLLIQNNSTSSSTISLDSIDVTIEDNSSSSSQPQVGVIIGAVLGSLAVIPLCGLGYLLYIRRRQNPENAADVESPPDNTRQQTCRWKLTLPSILRFNPVNLAQPAQPVRTHRAAGSFQIDNSSRGGPPNPAPASPWFVDPNQRLNRVQIWQQQTHEATRDQEMAPPDMSEELSSYYDDNATESQRYRPGTPPPPQRRFVIRNN</sequence>
<keyword evidence="2" id="KW-0472">Membrane</keyword>
<proteinExistence type="predicted"/>
<dbReference type="EMBL" id="JBANRG010000003">
    <property type="protein sequence ID" value="KAK7468439.1"/>
    <property type="molecule type" value="Genomic_DNA"/>
</dbReference>
<reference evidence="4 5" key="1">
    <citation type="submission" date="2024-01" db="EMBL/GenBank/DDBJ databases">
        <title>A draft genome for the cacao thread blight pathogen Marasmiellus scandens.</title>
        <authorList>
            <person name="Baruah I.K."/>
            <person name="Leung J."/>
            <person name="Bukari Y."/>
            <person name="Amoako-Attah I."/>
            <person name="Meinhardt L.W."/>
            <person name="Bailey B.A."/>
            <person name="Cohen S.P."/>
        </authorList>
    </citation>
    <scope>NUCLEOTIDE SEQUENCE [LARGE SCALE GENOMIC DNA]</scope>
    <source>
        <strain evidence="4 5">GH-19</strain>
    </source>
</reference>
<feature type="chain" id="PRO_5047128210" description="Transmembrane protein" evidence="3">
    <location>
        <begin position="22"/>
        <end position="337"/>
    </location>
</feature>
<evidence type="ECO:0000313" key="4">
    <source>
        <dbReference type="EMBL" id="KAK7468439.1"/>
    </source>
</evidence>
<dbReference type="CDD" id="cd12087">
    <property type="entry name" value="TM_EGFR-like"/>
    <property type="match status" value="1"/>
</dbReference>
<evidence type="ECO:0000313" key="5">
    <source>
        <dbReference type="Proteomes" id="UP001498398"/>
    </source>
</evidence>
<dbReference type="Gene3D" id="2.60.120.260">
    <property type="entry name" value="Galactose-binding domain-like"/>
    <property type="match status" value="1"/>
</dbReference>
<protein>
    <recommendedName>
        <fullName evidence="6">Transmembrane protein</fullName>
    </recommendedName>
</protein>
<evidence type="ECO:0000256" key="1">
    <source>
        <dbReference type="SAM" id="MobiDB-lite"/>
    </source>
</evidence>
<evidence type="ECO:0000256" key="2">
    <source>
        <dbReference type="SAM" id="Phobius"/>
    </source>
</evidence>
<gene>
    <name evidence="4" type="ORF">VKT23_002952</name>
</gene>
<keyword evidence="3" id="KW-0732">Signal</keyword>
<organism evidence="4 5">
    <name type="scientific">Marasmiellus scandens</name>
    <dbReference type="NCBI Taxonomy" id="2682957"/>
    <lineage>
        <taxon>Eukaryota</taxon>
        <taxon>Fungi</taxon>
        <taxon>Dikarya</taxon>
        <taxon>Basidiomycota</taxon>
        <taxon>Agaricomycotina</taxon>
        <taxon>Agaricomycetes</taxon>
        <taxon>Agaricomycetidae</taxon>
        <taxon>Agaricales</taxon>
        <taxon>Marasmiineae</taxon>
        <taxon>Omphalotaceae</taxon>
        <taxon>Marasmiellus</taxon>
    </lineage>
</organism>
<feature type="transmembrane region" description="Helical" evidence="2">
    <location>
        <begin position="169"/>
        <end position="193"/>
    </location>
</feature>
<feature type="region of interest" description="Disordered" evidence="1">
    <location>
        <begin position="287"/>
        <end position="337"/>
    </location>
</feature>
<feature type="signal peptide" evidence="3">
    <location>
        <begin position="1"/>
        <end position="21"/>
    </location>
</feature>
<accession>A0ABR1K1F7</accession>
<dbReference type="Proteomes" id="UP001498398">
    <property type="component" value="Unassembled WGS sequence"/>
</dbReference>
<name>A0ABR1K1F7_9AGAR</name>
<keyword evidence="2" id="KW-1133">Transmembrane helix</keyword>
<keyword evidence="5" id="KW-1185">Reference proteome</keyword>